<gene>
    <name evidence="7" type="ORF">GGD90_003011</name>
</gene>
<comment type="similarity">
    <text evidence="1">Belongs to the ABC transporter superfamily.</text>
</comment>
<sequence>MGTLIVDRVGKTYPGNKTGEQTVALDGVSFTVADNEFCALLGHSGCGKTTLLNLIAGFEQPGSGSITLDGVPVRRPGRERAVVFQDYALFPWLTVEGNIRFGLETQGRIAAGERQRIVDEHIRLVGLAGFERHLPHQLSGGMRQRVAIARALATDPQVLLLDEPFAALDAQNRLLMQDELARIWASETKTMLLVTHSIEEAIRLADRIVVLSRRPGRVRENIVVDLPRPRHEDSAGFIALRRHIRNLLNDEPADQLAVEAASVFPLA</sequence>
<dbReference type="GO" id="GO:0016887">
    <property type="term" value="F:ATP hydrolysis activity"/>
    <property type="evidence" value="ECO:0007669"/>
    <property type="project" value="InterPro"/>
</dbReference>
<evidence type="ECO:0000313" key="8">
    <source>
        <dbReference type="Proteomes" id="UP000587070"/>
    </source>
</evidence>
<evidence type="ECO:0000256" key="3">
    <source>
        <dbReference type="ARBA" id="ARBA00022475"/>
    </source>
</evidence>
<organism evidence="7 8">
    <name type="scientific">Rhodocyclus tenuis</name>
    <name type="common">Rhodospirillum tenue</name>
    <dbReference type="NCBI Taxonomy" id="1066"/>
    <lineage>
        <taxon>Bacteria</taxon>
        <taxon>Pseudomonadati</taxon>
        <taxon>Pseudomonadota</taxon>
        <taxon>Betaproteobacteria</taxon>
        <taxon>Rhodocyclales</taxon>
        <taxon>Rhodocyclaceae</taxon>
        <taxon>Rhodocyclus</taxon>
    </lineage>
</organism>
<dbReference type="EMBL" id="JACIGE010000012">
    <property type="protein sequence ID" value="MBB4248612.1"/>
    <property type="molecule type" value="Genomic_DNA"/>
</dbReference>
<dbReference type="PANTHER" id="PTHR42788:SF13">
    <property type="entry name" value="ALIPHATIC SULFONATES IMPORT ATP-BINDING PROTEIN SSUB"/>
    <property type="match status" value="1"/>
</dbReference>
<keyword evidence="3" id="KW-0472">Membrane</keyword>
<keyword evidence="3" id="KW-1003">Cell membrane</keyword>
<dbReference type="RefSeq" id="WP_153114763.1">
    <property type="nucleotide sequence ID" value="NZ_JACIGE010000012.1"/>
</dbReference>
<dbReference type="OrthoDB" id="9783039at2"/>
<dbReference type="GO" id="GO:0005524">
    <property type="term" value="F:ATP binding"/>
    <property type="evidence" value="ECO:0007669"/>
    <property type="project" value="UniProtKB-KW"/>
</dbReference>
<dbReference type="InterPro" id="IPR017871">
    <property type="entry name" value="ABC_transporter-like_CS"/>
</dbReference>
<keyword evidence="8" id="KW-1185">Reference proteome</keyword>
<dbReference type="CDD" id="cd03293">
    <property type="entry name" value="ABC_NrtD_SsuB_transporters"/>
    <property type="match status" value="1"/>
</dbReference>
<evidence type="ECO:0000259" key="6">
    <source>
        <dbReference type="PROSITE" id="PS50893"/>
    </source>
</evidence>
<evidence type="ECO:0000256" key="5">
    <source>
        <dbReference type="ARBA" id="ARBA00022840"/>
    </source>
</evidence>
<evidence type="ECO:0000256" key="2">
    <source>
        <dbReference type="ARBA" id="ARBA00022448"/>
    </source>
</evidence>
<dbReference type="PANTHER" id="PTHR42788">
    <property type="entry name" value="TAURINE IMPORT ATP-BINDING PROTEIN-RELATED"/>
    <property type="match status" value="1"/>
</dbReference>
<protein>
    <submittedName>
        <fullName evidence="7">NitT/TauT family transport system ATP-binding protein</fullName>
    </submittedName>
</protein>
<dbReference type="SUPFAM" id="SSF52540">
    <property type="entry name" value="P-loop containing nucleoside triphosphate hydrolases"/>
    <property type="match status" value="1"/>
</dbReference>
<dbReference type="InterPro" id="IPR003593">
    <property type="entry name" value="AAA+_ATPase"/>
</dbReference>
<dbReference type="InterPro" id="IPR027417">
    <property type="entry name" value="P-loop_NTPase"/>
</dbReference>
<name>A0A840GJJ1_RHOTE</name>
<dbReference type="Gene3D" id="3.40.50.300">
    <property type="entry name" value="P-loop containing nucleotide triphosphate hydrolases"/>
    <property type="match status" value="1"/>
</dbReference>
<dbReference type="SMART" id="SM00382">
    <property type="entry name" value="AAA"/>
    <property type="match status" value="1"/>
</dbReference>
<evidence type="ECO:0000313" key="7">
    <source>
        <dbReference type="EMBL" id="MBB4248612.1"/>
    </source>
</evidence>
<dbReference type="InterPro" id="IPR050166">
    <property type="entry name" value="ABC_transporter_ATP-bind"/>
</dbReference>
<keyword evidence="5 7" id="KW-0067">ATP-binding</keyword>
<keyword evidence="2" id="KW-0813">Transport</keyword>
<dbReference type="InterPro" id="IPR003439">
    <property type="entry name" value="ABC_transporter-like_ATP-bd"/>
</dbReference>
<dbReference type="AlphaFoldDB" id="A0A840GJJ1"/>
<dbReference type="Proteomes" id="UP000587070">
    <property type="component" value="Unassembled WGS sequence"/>
</dbReference>
<dbReference type="PROSITE" id="PS50893">
    <property type="entry name" value="ABC_TRANSPORTER_2"/>
    <property type="match status" value="1"/>
</dbReference>
<evidence type="ECO:0000256" key="1">
    <source>
        <dbReference type="ARBA" id="ARBA00005417"/>
    </source>
</evidence>
<evidence type="ECO:0000256" key="4">
    <source>
        <dbReference type="ARBA" id="ARBA00022741"/>
    </source>
</evidence>
<accession>A0A840GJJ1</accession>
<proteinExistence type="inferred from homology"/>
<dbReference type="PROSITE" id="PS00211">
    <property type="entry name" value="ABC_TRANSPORTER_1"/>
    <property type="match status" value="1"/>
</dbReference>
<comment type="caution">
    <text evidence="7">The sequence shown here is derived from an EMBL/GenBank/DDBJ whole genome shotgun (WGS) entry which is preliminary data.</text>
</comment>
<keyword evidence="4" id="KW-0547">Nucleotide-binding</keyword>
<feature type="domain" description="ABC transporter" evidence="6">
    <location>
        <begin position="4"/>
        <end position="238"/>
    </location>
</feature>
<reference evidence="7 8" key="1">
    <citation type="submission" date="2020-08" db="EMBL/GenBank/DDBJ databases">
        <title>Genome sequencing of Purple Non-Sulfur Bacteria from various extreme environments.</title>
        <authorList>
            <person name="Mayer M."/>
        </authorList>
    </citation>
    <scope>NUCLEOTIDE SEQUENCE [LARGE SCALE GENOMIC DNA]</scope>
    <source>
        <strain evidence="7 8">2761</strain>
    </source>
</reference>
<dbReference type="Pfam" id="PF00005">
    <property type="entry name" value="ABC_tran"/>
    <property type="match status" value="1"/>
</dbReference>